<feature type="region of interest" description="Disordered" evidence="1">
    <location>
        <begin position="279"/>
        <end position="331"/>
    </location>
</feature>
<dbReference type="EMBL" id="KZ857665">
    <property type="protein sequence ID" value="RDX39718.1"/>
    <property type="molecule type" value="Genomic_DNA"/>
</dbReference>
<dbReference type="InterPro" id="IPR045341">
    <property type="entry name" value="DUF6532"/>
</dbReference>
<dbReference type="Proteomes" id="UP000256964">
    <property type="component" value="Unassembled WGS sequence"/>
</dbReference>
<dbReference type="STRING" id="139420.A0A371CHF5"/>
<feature type="region of interest" description="Disordered" evidence="1">
    <location>
        <begin position="36"/>
        <end position="261"/>
    </location>
</feature>
<feature type="compositionally biased region" description="Acidic residues" evidence="1">
    <location>
        <begin position="207"/>
        <end position="231"/>
    </location>
</feature>
<feature type="compositionally biased region" description="Low complexity" evidence="1">
    <location>
        <begin position="148"/>
        <end position="159"/>
    </location>
</feature>
<dbReference type="AlphaFoldDB" id="A0A371CHF5"/>
<evidence type="ECO:0000259" key="2">
    <source>
        <dbReference type="Pfam" id="PF20149"/>
    </source>
</evidence>
<evidence type="ECO:0000313" key="3">
    <source>
        <dbReference type="EMBL" id="RDX39718.1"/>
    </source>
</evidence>
<gene>
    <name evidence="3" type="ORF">OH76DRAFT_1490877</name>
</gene>
<proteinExistence type="predicted"/>
<feature type="domain" description="DUF6532" evidence="2">
    <location>
        <begin position="429"/>
        <end position="627"/>
    </location>
</feature>
<protein>
    <recommendedName>
        <fullName evidence="2">DUF6532 domain-containing protein</fullName>
    </recommendedName>
</protein>
<accession>A0A371CHF5</accession>
<dbReference type="Pfam" id="PF20149">
    <property type="entry name" value="DUF6532"/>
    <property type="match status" value="1"/>
</dbReference>
<reference evidence="3 4" key="1">
    <citation type="journal article" date="2018" name="Biotechnol. Biofuels">
        <title>Integrative visual omics of the white-rot fungus Polyporus brumalis exposes the biotechnological potential of its oxidative enzymes for delignifying raw plant biomass.</title>
        <authorList>
            <person name="Miyauchi S."/>
            <person name="Rancon A."/>
            <person name="Drula E."/>
            <person name="Hage H."/>
            <person name="Chaduli D."/>
            <person name="Favel A."/>
            <person name="Grisel S."/>
            <person name="Henrissat B."/>
            <person name="Herpoel-Gimbert I."/>
            <person name="Ruiz-Duenas F.J."/>
            <person name="Chevret D."/>
            <person name="Hainaut M."/>
            <person name="Lin J."/>
            <person name="Wang M."/>
            <person name="Pangilinan J."/>
            <person name="Lipzen A."/>
            <person name="Lesage-Meessen L."/>
            <person name="Navarro D."/>
            <person name="Riley R."/>
            <person name="Grigoriev I.V."/>
            <person name="Zhou S."/>
            <person name="Raouche S."/>
            <person name="Rosso M.N."/>
        </authorList>
    </citation>
    <scope>NUCLEOTIDE SEQUENCE [LARGE SCALE GENOMIC DNA]</scope>
    <source>
        <strain evidence="3 4">BRFM 1820</strain>
    </source>
</reference>
<evidence type="ECO:0000256" key="1">
    <source>
        <dbReference type="SAM" id="MobiDB-lite"/>
    </source>
</evidence>
<feature type="compositionally biased region" description="Polar residues" evidence="1">
    <location>
        <begin position="302"/>
        <end position="320"/>
    </location>
</feature>
<sequence>MARGGGSANNTRLYPTRRSARMKQLEEIIEDAPLIRQSSKAEDAGPGKKVKTQRVQPRTGATVLKGSQKDLKAAKQTTGKALSRTGPKVNAASKPQLAAASDEDIMQVDTAEATSSTRTKRKRGATVIAESKDAKTLTDSKVSKKAKVGASEGPSRSAARPPPAAKFDKDALSSDEETAADQVVEPPKFARKRTLAKQAPEHREESLNDDGEDSQAEPYGQEDEDMVEERDDGSGDIAAEAVSFTAHKTHTPAKIVGQQPRTSLALHSGTHARAISVSSTSIGLDDSDIHGPPTTDDDFSMLQETSDQPSDGEDNANSARSGPKLSRKQAKLVAEMPTVTASNKGKVKQVKLESQDDDDELPWLAHTDISSALKPASNSSWKVSLTLMQQTMADVVRRALHFGTLALVVGEYTTVPPKYTAFEVRGLEQFALDALLEAAFELKHDGRWDVTHRLLCGSQPLYVKPLCAYVAGRLRNVRGAIKVVAAQVLDTALRVPNENADRNGPLEDQWRERTPAEFRELAHNVNFLYPRTADGVYDKSRPFAGAGIKEIVKTAFFISAQYRDIGINNLDALRSISDSHLDAPEVPPTMVALATTALESALLDRVNRSASEFTGNACHTSFNDHYSIALDYIKASPEEYHELMHGMLVYASGGQIRQASQAARSRSRANVDWDAIRARQAART</sequence>
<evidence type="ECO:0000313" key="4">
    <source>
        <dbReference type="Proteomes" id="UP000256964"/>
    </source>
</evidence>
<dbReference type="OrthoDB" id="2803562at2759"/>
<keyword evidence="4" id="KW-1185">Reference proteome</keyword>
<feature type="compositionally biased region" description="Basic and acidic residues" evidence="1">
    <location>
        <begin position="130"/>
        <end position="142"/>
    </location>
</feature>
<organism evidence="3 4">
    <name type="scientific">Lentinus brumalis</name>
    <dbReference type="NCBI Taxonomy" id="2498619"/>
    <lineage>
        <taxon>Eukaryota</taxon>
        <taxon>Fungi</taxon>
        <taxon>Dikarya</taxon>
        <taxon>Basidiomycota</taxon>
        <taxon>Agaricomycotina</taxon>
        <taxon>Agaricomycetes</taxon>
        <taxon>Polyporales</taxon>
        <taxon>Polyporaceae</taxon>
        <taxon>Lentinus</taxon>
    </lineage>
</organism>
<name>A0A371CHF5_9APHY</name>